<accession>A0A7G5IFS9</accession>
<evidence type="ECO:0000313" key="3">
    <source>
        <dbReference type="Proteomes" id="UP000515292"/>
    </source>
</evidence>
<proteinExistence type="predicted"/>
<dbReference type="RefSeq" id="WP_182295066.1">
    <property type="nucleotide sequence ID" value="NZ_CP059851.1"/>
</dbReference>
<protein>
    <submittedName>
        <fullName evidence="2">Uncharacterized protein</fullName>
    </submittedName>
</protein>
<feature type="transmembrane region" description="Helical" evidence="1">
    <location>
        <begin position="78"/>
        <end position="99"/>
    </location>
</feature>
<evidence type="ECO:0000313" key="2">
    <source>
        <dbReference type="EMBL" id="QMW22221.1"/>
    </source>
</evidence>
<dbReference type="KEGG" id="sand:H3309_12730"/>
<dbReference type="AlphaFoldDB" id="A0A7G5IFS9"/>
<feature type="transmembrane region" description="Helical" evidence="1">
    <location>
        <begin position="43"/>
        <end position="66"/>
    </location>
</feature>
<reference evidence="2 3" key="1">
    <citation type="submission" date="2020-07" db="EMBL/GenBank/DDBJ databases">
        <title>Complete genome sequence for Sandaracinobacter sp. M6.</title>
        <authorList>
            <person name="Tang Y."/>
            <person name="Liu Q."/>
            <person name="Guo Z."/>
            <person name="Lei P."/>
            <person name="Huang B."/>
        </authorList>
    </citation>
    <scope>NUCLEOTIDE SEQUENCE [LARGE SCALE GENOMIC DNA]</scope>
    <source>
        <strain evidence="2 3">M6</strain>
    </source>
</reference>
<feature type="transmembrane region" description="Helical" evidence="1">
    <location>
        <begin position="12"/>
        <end position="31"/>
    </location>
</feature>
<evidence type="ECO:0000256" key="1">
    <source>
        <dbReference type="SAM" id="Phobius"/>
    </source>
</evidence>
<keyword evidence="1" id="KW-1133">Transmembrane helix</keyword>
<keyword evidence="3" id="KW-1185">Reference proteome</keyword>
<keyword evidence="1" id="KW-0812">Transmembrane</keyword>
<keyword evidence="1" id="KW-0472">Membrane</keyword>
<organism evidence="2 3">
    <name type="scientific">Sandaracinobacteroides saxicola</name>
    <dbReference type="NCBI Taxonomy" id="2759707"/>
    <lineage>
        <taxon>Bacteria</taxon>
        <taxon>Pseudomonadati</taxon>
        <taxon>Pseudomonadota</taxon>
        <taxon>Alphaproteobacteria</taxon>
        <taxon>Sphingomonadales</taxon>
        <taxon>Sphingosinicellaceae</taxon>
        <taxon>Sandaracinobacteroides</taxon>
    </lineage>
</organism>
<feature type="transmembrane region" description="Helical" evidence="1">
    <location>
        <begin position="111"/>
        <end position="128"/>
    </location>
</feature>
<dbReference type="Proteomes" id="UP000515292">
    <property type="component" value="Chromosome"/>
</dbReference>
<sequence length="138" mass="15442">MSSPRSSAQRRYLKRFGISTICYVLTLALASRLIGQGQAEGPLLWLLAMLPGLSLVGVFWAIARLLLEETDEYQRLLLVRQSLVASGFALSIATVWGFLENFRLVPHIDSYWVAILWFTGLGLGSIWNRMTLGRGDRA</sequence>
<gene>
    <name evidence="2" type="ORF">H3309_12730</name>
</gene>
<dbReference type="EMBL" id="CP059851">
    <property type="protein sequence ID" value="QMW22221.1"/>
    <property type="molecule type" value="Genomic_DNA"/>
</dbReference>
<name>A0A7G5IFS9_9SPHN</name>